<name>A0A4Y8TVT3_9MICC</name>
<proteinExistence type="predicted"/>
<protein>
    <recommendedName>
        <fullName evidence="3">Abi-like protein</fullName>
    </recommendedName>
</protein>
<sequence>MSSDFWIDQWLGSPRFQRSVDSAGGDRGDALALYEWNASLSAALLKDFSHFEVALRNAYDKAISSAWKNSTHWLVDPQSPVVVPLWRVKTHSGGLKRGSDINEKNRRQVFRAIDNCGKKNAEAGKVIAELTFGFWRYMTTSAHEKSLWVTYLHKAFSGKPQRSDIDRIIGTVHILRNRIAHQEQIFNLAHEFDPAIVHTEMMTVLERINPEAKARVLASSSVAEVLNSRP</sequence>
<evidence type="ECO:0000313" key="2">
    <source>
        <dbReference type="Proteomes" id="UP000297638"/>
    </source>
</evidence>
<evidence type="ECO:0000313" key="1">
    <source>
        <dbReference type="EMBL" id="TFH55908.1"/>
    </source>
</evidence>
<dbReference type="AlphaFoldDB" id="A0A4Y8TVT3"/>
<dbReference type="Pfam" id="PF07751">
    <property type="entry name" value="Abi_2"/>
    <property type="match status" value="1"/>
</dbReference>
<comment type="caution">
    <text evidence="1">The sequence shown here is derived from an EMBL/GenBank/DDBJ whole genome shotgun (WGS) entry which is preliminary data.</text>
</comment>
<dbReference type="Proteomes" id="UP000297638">
    <property type="component" value="Unassembled WGS sequence"/>
</dbReference>
<gene>
    <name evidence="1" type="ORF">EXY26_02180</name>
</gene>
<dbReference type="InterPro" id="IPR011664">
    <property type="entry name" value="Abi_system_AbiD/AbiF-like"/>
</dbReference>
<organism evidence="1 2">
    <name type="scientific">Glutamicibacter arilaitensis</name>
    <dbReference type="NCBI Taxonomy" id="256701"/>
    <lineage>
        <taxon>Bacteria</taxon>
        <taxon>Bacillati</taxon>
        <taxon>Actinomycetota</taxon>
        <taxon>Actinomycetes</taxon>
        <taxon>Micrococcales</taxon>
        <taxon>Micrococcaceae</taxon>
        <taxon>Glutamicibacter</taxon>
    </lineage>
</organism>
<reference evidence="1 2" key="1">
    <citation type="submission" date="2019-03" db="EMBL/GenBank/DDBJ databases">
        <title>Glutamicibacter sp. LJH19 genome.</title>
        <authorList>
            <person name="Sinai Borker S."/>
            <person name="Kumar R."/>
        </authorList>
    </citation>
    <scope>NUCLEOTIDE SEQUENCE [LARGE SCALE GENOMIC DNA]</scope>
    <source>
        <strain evidence="1 2">LJH19</strain>
    </source>
</reference>
<dbReference type="RefSeq" id="WP_134779208.1">
    <property type="nucleotide sequence ID" value="NZ_SPDS01000001.1"/>
</dbReference>
<evidence type="ECO:0008006" key="3">
    <source>
        <dbReference type="Google" id="ProtNLM"/>
    </source>
</evidence>
<accession>A0A4Y8TVT3</accession>
<dbReference type="EMBL" id="SPDS01000001">
    <property type="protein sequence ID" value="TFH55908.1"/>
    <property type="molecule type" value="Genomic_DNA"/>
</dbReference>